<keyword evidence="2" id="KW-1185">Reference proteome</keyword>
<dbReference type="RefSeq" id="WP_236891915.1">
    <property type="nucleotide sequence ID" value="NZ_AP024488.1"/>
</dbReference>
<reference evidence="1 2" key="1">
    <citation type="submission" date="2021-02" db="EMBL/GenBank/DDBJ databases">
        <title>Complete genome of Desulfoluna sp. strain ASN36.</title>
        <authorList>
            <person name="Takahashi A."/>
            <person name="Kojima H."/>
            <person name="Fukui M."/>
        </authorList>
    </citation>
    <scope>NUCLEOTIDE SEQUENCE [LARGE SCALE GENOMIC DNA]</scope>
    <source>
        <strain evidence="1 2">ASN36</strain>
    </source>
</reference>
<evidence type="ECO:0000313" key="2">
    <source>
        <dbReference type="Proteomes" id="UP001320148"/>
    </source>
</evidence>
<organism evidence="1 2">
    <name type="scientific">Desulfoluna limicola</name>
    <dbReference type="NCBI Taxonomy" id="2810562"/>
    <lineage>
        <taxon>Bacteria</taxon>
        <taxon>Pseudomonadati</taxon>
        <taxon>Thermodesulfobacteriota</taxon>
        <taxon>Desulfobacteria</taxon>
        <taxon>Desulfobacterales</taxon>
        <taxon>Desulfolunaceae</taxon>
        <taxon>Desulfoluna</taxon>
    </lineage>
</organism>
<gene>
    <name evidence="1" type="ORF">DSLASN_12670</name>
</gene>
<proteinExistence type="predicted"/>
<dbReference type="EMBL" id="AP024488">
    <property type="protein sequence ID" value="BCS95635.1"/>
    <property type="molecule type" value="Genomic_DNA"/>
</dbReference>
<dbReference type="Proteomes" id="UP001320148">
    <property type="component" value="Chromosome"/>
</dbReference>
<name>A0ABM7PEZ4_9BACT</name>
<accession>A0ABM7PEZ4</accession>
<evidence type="ECO:0000313" key="1">
    <source>
        <dbReference type="EMBL" id="BCS95635.1"/>
    </source>
</evidence>
<protein>
    <submittedName>
        <fullName evidence="1">Uncharacterized protein</fullName>
    </submittedName>
</protein>
<sequence length="179" mass="19734">MERVTVTASGVLVCGGQRAPAPALRLMGRPVDFEAGVTLASIAALFHTYPQLHDISPFAPAFQDAFSNAPSLQPAESTSHTLELYRTIEMQGYPGTPRVLIFLTLKVHDGSGHLPLDLFSSEALQSMPLALGKLRHTVFGDTIDTELFDTDYTLFDVLDSLMWELSFYTDKSQCGLRRR</sequence>